<name>A0A3B0YXL6_9ZZZZ</name>
<protein>
    <submittedName>
        <fullName evidence="3">Para-aminobenzoate synthase, aminase component</fullName>
        <ecNumber evidence="3">2.6.1.85</ecNumber>
    </submittedName>
</protein>
<dbReference type="NCBIfam" id="NF006563">
    <property type="entry name" value="PRK09070.1"/>
    <property type="match status" value="1"/>
</dbReference>
<dbReference type="EC" id="2.6.1.85" evidence="3"/>
<keyword evidence="3" id="KW-0032">Aminotransferase</keyword>
<evidence type="ECO:0000259" key="2">
    <source>
        <dbReference type="Pfam" id="PF04715"/>
    </source>
</evidence>
<dbReference type="InterPro" id="IPR005801">
    <property type="entry name" value="ADC_synthase"/>
</dbReference>
<proteinExistence type="predicted"/>
<dbReference type="PANTHER" id="PTHR11236">
    <property type="entry name" value="AMINOBENZOATE/ANTHRANILATE SYNTHASE"/>
    <property type="match status" value="1"/>
</dbReference>
<dbReference type="Pfam" id="PF04715">
    <property type="entry name" value="Anth_synt_I_N"/>
    <property type="match status" value="1"/>
</dbReference>
<dbReference type="GO" id="GO:0046820">
    <property type="term" value="F:4-amino-4-deoxychorismate synthase activity"/>
    <property type="evidence" value="ECO:0007669"/>
    <property type="project" value="UniProtKB-EC"/>
</dbReference>
<dbReference type="PRINTS" id="PR00095">
    <property type="entry name" value="ANTSNTHASEI"/>
</dbReference>
<dbReference type="EMBL" id="UOFO01000034">
    <property type="protein sequence ID" value="VAW84171.1"/>
    <property type="molecule type" value="Genomic_DNA"/>
</dbReference>
<accession>A0A3B0YXL6</accession>
<evidence type="ECO:0000259" key="1">
    <source>
        <dbReference type="Pfam" id="PF00425"/>
    </source>
</evidence>
<sequence length="465" mass="52428">MSINNGKNHSPGCVVQTLPRYDDLLSLHKALPERYPYLLESTAQADINSRYDILFAFPQHCLTLNSNSIHFDSVLNPDASSFLDEFDQWYQREQCPDSGRNLPFTGGWFIYMGYELVSEIEPRLQFFHRDIRHLPTAFATRITSAVIRDHKKNCTYFVSESGYEQQNQTLLKDYQNYAAINDDIRSEPALELTEETPFQFTQGVETIKEYIRAGDVFQVNLSRSWKGKLAHSAQVSNYYQKLRETNPAPFAGLIKHNNAYIMSSSPERLVSVKNGVVEVRPIAGTRPRNEDAGVDQRLSETLLAHPKERAEHVMLIDLERNDLGRICCPGSIEVNELMVLESYQHVHHIVSNIRGHIKNSVSPSDVIRAVFPGGTITGCPKVRCMEIINELEQAERGPYTGSLGYINRDGSMDLNILIRTILADGDDISFRTGAGIVMDSDSEMELQETQAKAKGLLLALGVVDK</sequence>
<dbReference type="Pfam" id="PF00425">
    <property type="entry name" value="Chorismate_bind"/>
    <property type="match status" value="1"/>
</dbReference>
<keyword evidence="3" id="KW-0808">Transferase</keyword>
<organism evidence="3">
    <name type="scientific">hydrothermal vent metagenome</name>
    <dbReference type="NCBI Taxonomy" id="652676"/>
    <lineage>
        <taxon>unclassified sequences</taxon>
        <taxon>metagenomes</taxon>
        <taxon>ecological metagenomes</taxon>
    </lineage>
</organism>
<dbReference type="SUPFAM" id="SSF56322">
    <property type="entry name" value="ADC synthase"/>
    <property type="match status" value="1"/>
</dbReference>
<dbReference type="InterPro" id="IPR015890">
    <property type="entry name" value="Chorismate_C"/>
</dbReference>
<feature type="domain" description="Anthranilate synthase component I N-terminal" evidence="2">
    <location>
        <begin position="29"/>
        <end position="156"/>
    </location>
</feature>
<dbReference type="InterPro" id="IPR006805">
    <property type="entry name" value="Anth_synth_I_N"/>
</dbReference>
<dbReference type="GO" id="GO:0000162">
    <property type="term" value="P:L-tryptophan biosynthetic process"/>
    <property type="evidence" value="ECO:0007669"/>
    <property type="project" value="TreeGrafter"/>
</dbReference>
<dbReference type="PANTHER" id="PTHR11236:SF9">
    <property type="entry name" value="ANTHRANILATE SYNTHASE COMPONENT 1"/>
    <property type="match status" value="1"/>
</dbReference>
<dbReference type="AlphaFoldDB" id="A0A3B0YXL6"/>
<feature type="domain" description="Chorismate-utilising enzyme C-terminal" evidence="1">
    <location>
        <begin position="199"/>
        <end position="452"/>
    </location>
</feature>
<reference evidence="3" key="1">
    <citation type="submission" date="2018-06" db="EMBL/GenBank/DDBJ databases">
        <authorList>
            <person name="Zhirakovskaya E."/>
        </authorList>
    </citation>
    <scope>NUCLEOTIDE SEQUENCE</scope>
</reference>
<gene>
    <name evidence="3" type="ORF">MNBD_GAMMA16-764</name>
</gene>
<evidence type="ECO:0000313" key="3">
    <source>
        <dbReference type="EMBL" id="VAW84171.1"/>
    </source>
</evidence>
<dbReference type="InterPro" id="IPR019999">
    <property type="entry name" value="Anth_synth_I-like"/>
</dbReference>
<dbReference type="Gene3D" id="3.60.120.10">
    <property type="entry name" value="Anthranilate synthase"/>
    <property type="match status" value="1"/>
</dbReference>